<dbReference type="EMBL" id="BMPG01000001">
    <property type="protein sequence ID" value="GGL55378.1"/>
    <property type="molecule type" value="Genomic_DNA"/>
</dbReference>
<proteinExistence type="predicted"/>
<gene>
    <name evidence="1" type="ORF">GCM10009039_11880</name>
</gene>
<dbReference type="RefSeq" id="WP_188976819.1">
    <property type="nucleotide sequence ID" value="NZ_BMPG01000001.1"/>
</dbReference>
<dbReference type="AlphaFoldDB" id="A0A830F296"/>
<reference evidence="1" key="2">
    <citation type="submission" date="2020-09" db="EMBL/GenBank/DDBJ databases">
        <authorList>
            <person name="Sun Q."/>
            <person name="Ohkuma M."/>
        </authorList>
    </citation>
    <scope>NUCLEOTIDE SEQUENCE</scope>
    <source>
        <strain evidence="1">JCM 19596</strain>
    </source>
</reference>
<evidence type="ECO:0000313" key="1">
    <source>
        <dbReference type="EMBL" id="GGL55378.1"/>
    </source>
</evidence>
<reference evidence="1" key="1">
    <citation type="journal article" date="2014" name="Int. J. Syst. Evol. Microbiol.">
        <title>Complete genome sequence of Corynebacterium casei LMG S-19264T (=DSM 44701T), isolated from a smear-ripened cheese.</title>
        <authorList>
            <consortium name="US DOE Joint Genome Institute (JGI-PGF)"/>
            <person name="Walter F."/>
            <person name="Albersmeier A."/>
            <person name="Kalinowski J."/>
            <person name="Ruckert C."/>
        </authorList>
    </citation>
    <scope>NUCLEOTIDE SEQUENCE</scope>
    <source>
        <strain evidence="1">JCM 19596</strain>
    </source>
</reference>
<protein>
    <submittedName>
        <fullName evidence="1">Uncharacterized protein</fullName>
    </submittedName>
</protein>
<dbReference type="OrthoDB" id="324768at2157"/>
<organism evidence="1 2">
    <name type="scientific">Halocalculus aciditolerans</name>
    <dbReference type="NCBI Taxonomy" id="1383812"/>
    <lineage>
        <taxon>Archaea</taxon>
        <taxon>Methanobacteriati</taxon>
        <taxon>Methanobacteriota</taxon>
        <taxon>Stenosarchaea group</taxon>
        <taxon>Halobacteria</taxon>
        <taxon>Halobacteriales</taxon>
        <taxon>Halobacteriaceae</taxon>
        <taxon>Halocalculus</taxon>
    </lineage>
</organism>
<name>A0A830F296_9EURY</name>
<comment type="caution">
    <text evidence="1">The sequence shown here is derived from an EMBL/GenBank/DDBJ whole genome shotgun (WGS) entry which is preliminary data.</text>
</comment>
<evidence type="ECO:0000313" key="2">
    <source>
        <dbReference type="Proteomes" id="UP000607197"/>
    </source>
</evidence>
<sequence length="230" mass="24674">MHAALLHILHGDPDVTELPNRLGNGLPGATAGQTRYLDGRTINYGVLAGEITDEKDVPVVGSEDIHTERDEVTRRVKASYHADLEAGWAGADSSDGTRLLADYLISSAGVIPKDSEIRLDEFVGDLTESARVNGVVYSQPMDDGYPEDAAGSAWHDAVDTDDIPAEGVSALAVTYNWDGLLVDAMLAKSGYVAVYSDAWATEAFARWVAEEVEPYLQYATDDQQTLGGGE</sequence>
<accession>A0A830F296</accession>
<keyword evidence="2" id="KW-1185">Reference proteome</keyword>
<dbReference type="Proteomes" id="UP000607197">
    <property type="component" value="Unassembled WGS sequence"/>
</dbReference>